<evidence type="ECO:0000313" key="3">
    <source>
        <dbReference type="Proteomes" id="UP001164459"/>
    </source>
</evidence>
<name>A0ABY7H1R0_9BACT</name>
<protein>
    <recommendedName>
        <fullName evidence="4">MYXO-CTERM domain-containing protein</fullName>
    </recommendedName>
</protein>
<accession>A0ABY7H1R0</accession>
<gene>
    <name evidence="2" type="ORF">O0S08_43980</name>
</gene>
<organism evidence="2 3">
    <name type="scientific">Nannocystis punicea</name>
    <dbReference type="NCBI Taxonomy" id="2995304"/>
    <lineage>
        <taxon>Bacteria</taxon>
        <taxon>Pseudomonadati</taxon>
        <taxon>Myxococcota</taxon>
        <taxon>Polyangia</taxon>
        <taxon>Nannocystales</taxon>
        <taxon>Nannocystaceae</taxon>
        <taxon>Nannocystis</taxon>
    </lineage>
</organism>
<dbReference type="RefSeq" id="WP_269035499.1">
    <property type="nucleotide sequence ID" value="NZ_CP114040.1"/>
</dbReference>
<evidence type="ECO:0008006" key="4">
    <source>
        <dbReference type="Google" id="ProtNLM"/>
    </source>
</evidence>
<dbReference type="EMBL" id="CP114040">
    <property type="protein sequence ID" value="WAS93173.1"/>
    <property type="molecule type" value="Genomic_DNA"/>
</dbReference>
<keyword evidence="3" id="KW-1185">Reference proteome</keyword>
<proteinExistence type="predicted"/>
<evidence type="ECO:0000256" key="1">
    <source>
        <dbReference type="SAM" id="MobiDB-lite"/>
    </source>
</evidence>
<dbReference type="Proteomes" id="UP001164459">
    <property type="component" value="Chromosome"/>
</dbReference>
<reference evidence="2" key="1">
    <citation type="submission" date="2022-11" db="EMBL/GenBank/DDBJ databases">
        <title>Minimal conservation of predation-associated metabolite biosynthetic gene clusters underscores biosynthetic potential of Myxococcota including descriptions for ten novel species: Archangium lansinium sp. nov., Myxococcus landrumus sp. nov., Nannocystis bai.</title>
        <authorList>
            <person name="Ahearne A."/>
            <person name="Stevens C."/>
            <person name="Dowd S."/>
        </authorList>
    </citation>
    <scope>NUCLEOTIDE SEQUENCE</scope>
    <source>
        <strain evidence="2">Fl3</strain>
    </source>
</reference>
<evidence type="ECO:0000313" key="2">
    <source>
        <dbReference type="EMBL" id="WAS93173.1"/>
    </source>
</evidence>
<sequence>MRRSTCLRWVVATMSAGLGWTATRPAWGHCGDECWNPLPMALPPASSEVALDGVLAFTPGHGRAERALEFFTMKVLDAMGEEVAGTFEVFEGFSVFIWRPAQPWTAGATYTVITHVDTAAWATAEYYAPPGACITYEQESAVTVAAEPLPEAAAAPLVVTSEHRVERREAPEDLVCCDGAYPWSQSQPGSCPVGGGPLVVSPGFCTHLREHGWLEIAYDLDREGLPATVASNFAGRLLGPDDAPRFGWKTNLVAPGCLQFESIDLARGEVFVDERCFGDDVADALGPLEVDPTSTLAASCEGQAYVCEGKSSWNPELCTTWPEGQVYPPPPPPEESGAPAQSGGGGCSAHARGPGFLGLVVLGGLWLRRRSRS</sequence>
<feature type="region of interest" description="Disordered" evidence="1">
    <location>
        <begin position="321"/>
        <end position="348"/>
    </location>
</feature>